<keyword evidence="6" id="KW-1185">Reference proteome</keyword>
<dbReference type="GO" id="GO:0004842">
    <property type="term" value="F:ubiquitin-protein transferase activity"/>
    <property type="evidence" value="ECO:0007669"/>
    <property type="project" value="TreeGrafter"/>
</dbReference>
<dbReference type="PANTHER" id="PTHR24171">
    <property type="entry name" value="ANKYRIN REPEAT DOMAIN-CONTAINING PROTEIN 39-RELATED"/>
    <property type="match status" value="1"/>
</dbReference>
<evidence type="ECO:0000256" key="4">
    <source>
        <dbReference type="SAM" id="MobiDB-lite"/>
    </source>
</evidence>
<proteinExistence type="predicted"/>
<dbReference type="GO" id="GO:0085020">
    <property type="term" value="P:protein K6-linked ubiquitination"/>
    <property type="evidence" value="ECO:0007669"/>
    <property type="project" value="TreeGrafter"/>
</dbReference>
<dbReference type="SMART" id="SM00248">
    <property type="entry name" value="ANK"/>
    <property type="match status" value="2"/>
</dbReference>
<dbReference type="CDD" id="cd14688">
    <property type="entry name" value="bZIP_YAP"/>
    <property type="match status" value="1"/>
</dbReference>
<evidence type="ECO:0000256" key="2">
    <source>
        <dbReference type="ARBA" id="ARBA00023043"/>
    </source>
</evidence>
<name>A0A9P6VHT1_9HELO</name>
<dbReference type="InterPro" id="IPR002110">
    <property type="entry name" value="Ankyrin_rpt"/>
</dbReference>
<dbReference type="PROSITE" id="PS50297">
    <property type="entry name" value="ANK_REP_REGION"/>
    <property type="match status" value="3"/>
</dbReference>
<feature type="repeat" description="ANK" evidence="3">
    <location>
        <begin position="113"/>
        <end position="145"/>
    </location>
</feature>
<evidence type="ECO:0000256" key="1">
    <source>
        <dbReference type="ARBA" id="ARBA00022737"/>
    </source>
</evidence>
<dbReference type="PANTHER" id="PTHR24171:SF8">
    <property type="entry name" value="BRCA1-ASSOCIATED RING DOMAIN PROTEIN 1"/>
    <property type="match status" value="1"/>
</dbReference>
<dbReference type="AlphaFoldDB" id="A0A9P6VHT1"/>
<dbReference type="PROSITE" id="PS50088">
    <property type="entry name" value="ANK_REPEAT"/>
    <property type="match status" value="3"/>
</dbReference>
<feature type="repeat" description="ANK" evidence="3">
    <location>
        <begin position="179"/>
        <end position="200"/>
    </location>
</feature>
<gene>
    <name evidence="5" type="ORF">D0Z07_5819</name>
</gene>
<reference evidence="5" key="1">
    <citation type="submission" date="2019-07" db="EMBL/GenBank/DDBJ databases">
        <title>Hyphodiscus hymeniophilus genome sequencing and assembly.</title>
        <authorList>
            <person name="Kramer G."/>
            <person name="Nodwell J."/>
        </authorList>
    </citation>
    <scope>NUCLEOTIDE SEQUENCE</scope>
    <source>
        <strain evidence="5">ATCC 34498</strain>
    </source>
</reference>
<organism evidence="5 6">
    <name type="scientific">Hyphodiscus hymeniophilus</name>
    <dbReference type="NCBI Taxonomy" id="353542"/>
    <lineage>
        <taxon>Eukaryota</taxon>
        <taxon>Fungi</taxon>
        <taxon>Dikarya</taxon>
        <taxon>Ascomycota</taxon>
        <taxon>Pezizomycotina</taxon>
        <taxon>Leotiomycetes</taxon>
        <taxon>Helotiales</taxon>
        <taxon>Hyphodiscaceae</taxon>
        <taxon>Hyphodiscus</taxon>
    </lineage>
</organism>
<dbReference type="InterPro" id="IPR036770">
    <property type="entry name" value="Ankyrin_rpt-contain_sf"/>
</dbReference>
<protein>
    <submittedName>
        <fullName evidence="5">Serine threonine-phosphatase 6 regulatory ankyrin repeat subunit B</fullName>
    </submittedName>
</protein>
<dbReference type="EMBL" id="VNKQ01000011">
    <property type="protein sequence ID" value="KAG0647950.1"/>
    <property type="molecule type" value="Genomic_DNA"/>
</dbReference>
<feature type="region of interest" description="Disordered" evidence="4">
    <location>
        <begin position="1"/>
        <end position="20"/>
    </location>
</feature>
<dbReference type="Gene3D" id="1.20.5.170">
    <property type="match status" value="1"/>
</dbReference>
<evidence type="ECO:0000256" key="3">
    <source>
        <dbReference type="PROSITE-ProRule" id="PRU00023"/>
    </source>
</evidence>
<keyword evidence="1" id="KW-0677">Repeat</keyword>
<dbReference type="OrthoDB" id="341259at2759"/>
<dbReference type="Gene3D" id="1.25.40.20">
    <property type="entry name" value="Ankyrin repeat-containing domain"/>
    <property type="match status" value="2"/>
</dbReference>
<accession>A0A9P6VHT1</accession>
<feature type="repeat" description="ANK" evidence="3">
    <location>
        <begin position="146"/>
        <end position="178"/>
    </location>
</feature>
<evidence type="ECO:0000313" key="6">
    <source>
        <dbReference type="Proteomes" id="UP000785200"/>
    </source>
</evidence>
<comment type="caution">
    <text evidence="5">The sequence shown here is derived from an EMBL/GenBank/DDBJ whole genome shotgun (WGS) entry which is preliminary data.</text>
</comment>
<keyword evidence="2 3" id="KW-0040">ANK repeat</keyword>
<dbReference type="Proteomes" id="UP000785200">
    <property type="component" value="Unassembled WGS sequence"/>
</dbReference>
<sequence length="200" mass="22208">MFEDHSHVAAKRKLQNREAQRRYRENIKRKLKIAESQMRVGLAQQVQSEKRNIESDVGEPCNLRDDLPALENLSPSSDFDWLSIMRLKDTAPNLECRSQSEYNLNESTAYSQSGSTVLHLAAQKGYEKIVRILLDSGMDITAKDDSGETSLHLAAALGHNDTVMALLEAGVEVDIENTHGQTALFVAVNNGQDSTAKVLL</sequence>
<dbReference type="SUPFAM" id="SSF48403">
    <property type="entry name" value="Ankyrin repeat"/>
    <property type="match status" value="1"/>
</dbReference>
<evidence type="ECO:0000313" key="5">
    <source>
        <dbReference type="EMBL" id="KAG0647950.1"/>
    </source>
</evidence>
<dbReference type="Pfam" id="PF12796">
    <property type="entry name" value="Ank_2"/>
    <property type="match status" value="1"/>
</dbReference>